<evidence type="ECO:0000256" key="3">
    <source>
        <dbReference type="PIRSR" id="PIRSR610905-1"/>
    </source>
</evidence>
<proteinExistence type="inferred from homology"/>
<evidence type="ECO:0000256" key="2">
    <source>
        <dbReference type="ARBA" id="ARBA00038358"/>
    </source>
</evidence>
<evidence type="ECO:0000256" key="4">
    <source>
        <dbReference type="PIRSR" id="PIRSR610905-2"/>
    </source>
</evidence>
<dbReference type="OrthoDB" id="428577at2"/>
<protein>
    <submittedName>
        <fullName evidence="5">Glucuronyl hydrolase</fullName>
    </submittedName>
</protein>
<gene>
    <name evidence="5" type="ORF">D3P09_09565</name>
</gene>
<comment type="caution">
    <text evidence="5">The sequence shown here is derived from an EMBL/GenBank/DDBJ whole genome shotgun (WGS) entry which is preliminary data.</text>
</comment>
<dbReference type="Pfam" id="PF07470">
    <property type="entry name" value="Glyco_hydro_88"/>
    <property type="match status" value="1"/>
</dbReference>
<evidence type="ECO:0000313" key="5">
    <source>
        <dbReference type="EMBL" id="RJX39647.1"/>
    </source>
</evidence>
<feature type="binding site" evidence="4">
    <location>
        <position position="257"/>
    </location>
    <ligand>
        <name>substrate</name>
    </ligand>
</feature>
<feature type="binding site" evidence="4">
    <location>
        <position position="253"/>
    </location>
    <ligand>
        <name>substrate</name>
    </ligand>
</feature>
<sequence length="403" mass="46156">MTANLLKTAKVEKQERFQGNNNKSYYEKALQDVIQQVERNLALFTDQFPSAHSVGLQYQPVKNADLAYYSDWTSSFWTGMVWLAYELTAEDKYAEVAQKHVDSFQERLVTRDILNHHDIGFLYSLSCVAGYKLAKDEKSKHIALDAAKLLAMRFREKSGIIQVRGYLEDDAHKEKGVFIVDCAMNVPLLFWAAEVTGDQTYYVKAKRHMDNVARHMIREDGAIYQMFRLDIETGEALGGWTGQGYADEACWSRGQAWAMYGLPLAYRYTKDMAYIEQAKAAANYFLNHLPEDLICNWDLVFLQQDGQRDTSAAAIAACGLLELAYHLPVLDRDRQLYEEAALAILTSLTENYVIKERQEGTGILAHGVYSLPIDLGVDECTIWGDYFYMEALIRVQKDWNPYW</sequence>
<feature type="binding site" evidence="4">
    <location>
        <position position="241"/>
    </location>
    <ligand>
        <name>substrate</name>
    </ligand>
</feature>
<reference evidence="5 6" key="1">
    <citation type="submission" date="2018-09" db="EMBL/GenBank/DDBJ databases">
        <title>Paenibacillus aracenensis nov. sp. isolated from a cave in southern Spain.</title>
        <authorList>
            <person name="Jurado V."/>
            <person name="Gutierrez-Patricio S."/>
            <person name="Gonzalez-Pimentel J.L."/>
            <person name="Miller A.Z."/>
            <person name="Laiz L."/>
            <person name="Saiz-Jimenez C."/>
        </authorList>
    </citation>
    <scope>NUCLEOTIDE SEQUENCE [LARGE SCALE GENOMIC DNA]</scope>
    <source>
        <strain evidence="5 6">JCM 19203</strain>
    </source>
</reference>
<dbReference type="InterPro" id="IPR052369">
    <property type="entry name" value="UG_Glycosaminoglycan_Hydrolase"/>
</dbReference>
<feature type="active site" description="Proton donor" evidence="3">
    <location>
        <position position="181"/>
    </location>
</feature>
<feature type="binding site" evidence="4">
    <location>
        <position position="239"/>
    </location>
    <ligand>
        <name>substrate</name>
    </ligand>
</feature>
<dbReference type="PANTHER" id="PTHR36845">
    <property type="entry name" value="HYDROLASE, PUTATIVE (AFU_ORTHOLOGUE AFUA_7G05090)-RELATED"/>
    <property type="match status" value="1"/>
</dbReference>
<dbReference type="InterPro" id="IPR008928">
    <property type="entry name" value="6-hairpin_glycosidase_sf"/>
</dbReference>
<feature type="binding site" evidence="4">
    <location>
        <position position="370"/>
    </location>
    <ligand>
        <name>substrate</name>
    </ligand>
</feature>
<evidence type="ECO:0000256" key="1">
    <source>
        <dbReference type="ARBA" id="ARBA00022801"/>
    </source>
</evidence>
<dbReference type="RefSeq" id="WP_120109312.1">
    <property type="nucleotide sequence ID" value="NZ_QXQB01000002.1"/>
</dbReference>
<evidence type="ECO:0000313" key="6">
    <source>
        <dbReference type="Proteomes" id="UP000267798"/>
    </source>
</evidence>
<dbReference type="AlphaFoldDB" id="A0A3A6PF94"/>
<dbReference type="PANTHER" id="PTHR36845:SF1">
    <property type="entry name" value="HYDROLASE, PUTATIVE (AFU_ORTHOLOGUE AFUA_7G05090)-RELATED"/>
    <property type="match status" value="1"/>
</dbReference>
<dbReference type="EMBL" id="QXQB01000002">
    <property type="protein sequence ID" value="RJX39647.1"/>
    <property type="molecule type" value="Genomic_DNA"/>
</dbReference>
<dbReference type="InterPro" id="IPR012341">
    <property type="entry name" value="6hp_glycosidase-like_sf"/>
</dbReference>
<dbReference type="GO" id="GO:0000272">
    <property type="term" value="P:polysaccharide catabolic process"/>
    <property type="evidence" value="ECO:0007669"/>
    <property type="project" value="TreeGrafter"/>
</dbReference>
<accession>A0A3A6PF94</accession>
<feature type="binding site" evidence="4">
    <location>
        <position position="181"/>
    </location>
    <ligand>
        <name>substrate</name>
    </ligand>
</feature>
<keyword evidence="6" id="KW-1185">Reference proteome</keyword>
<keyword evidence="1 5" id="KW-0378">Hydrolase</keyword>
<comment type="similarity">
    <text evidence="2">Belongs to the glycosyl hydrolase 88 family.</text>
</comment>
<dbReference type="Proteomes" id="UP000267798">
    <property type="component" value="Unassembled WGS sequence"/>
</dbReference>
<name>A0A3A6PF94_9BACL</name>
<dbReference type="InterPro" id="IPR010905">
    <property type="entry name" value="Glyco_hydro_88"/>
</dbReference>
<dbReference type="Gene3D" id="1.50.10.10">
    <property type="match status" value="1"/>
</dbReference>
<dbReference type="SUPFAM" id="SSF48208">
    <property type="entry name" value="Six-hairpin glycosidases"/>
    <property type="match status" value="1"/>
</dbReference>
<feature type="binding site" evidence="4">
    <location>
        <position position="118"/>
    </location>
    <ligand>
        <name>substrate</name>
    </ligand>
</feature>
<dbReference type="GO" id="GO:0052757">
    <property type="term" value="F:chondroitin hydrolase activity"/>
    <property type="evidence" value="ECO:0007669"/>
    <property type="project" value="TreeGrafter"/>
</dbReference>
<organism evidence="5 6">
    <name type="scientific">Paenibacillus pinisoli</name>
    <dbReference type="NCBI Taxonomy" id="1276110"/>
    <lineage>
        <taxon>Bacteria</taxon>
        <taxon>Bacillati</taxon>
        <taxon>Bacillota</taxon>
        <taxon>Bacilli</taxon>
        <taxon>Bacillales</taxon>
        <taxon>Paenibacillaceae</taxon>
        <taxon>Paenibacillus</taxon>
    </lineage>
</organism>
<feature type="active site" description="Nucleophile" evidence="3">
    <location>
        <position position="118"/>
    </location>
</feature>